<name>A0AAV6U3D4_9ARAC</name>
<protein>
    <recommendedName>
        <fullName evidence="3">Reverse transcriptase</fullName>
    </recommendedName>
</protein>
<keyword evidence="2" id="KW-1185">Reference proteome</keyword>
<accession>A0AAV6U3D4</accession>
<sequence>MSVLSDWCNENNMIVNLDKTALQSFSLMHQALRPEIKYRNVSLVTTDEFKYLGITFDNKLNWRAHVDSMVKRCSSRMTILKRLAGSLWGCARSTINNTYKAFILPLLTYCCEPLISASSQALDKLDVLQNQAMRLITGAVKSTPIDSMLLLTKNRSIKTIIEEKSIFLYEKLIRLGDPFWANYQIHTRNLKTQCGFIQKVFDILQDDQLHEDPQRIISP</sequence>
<evidence type="ECO:0000313" key="1">
    <source>
        <dbReference type="EMBL" id="KAG8178338.1"/>
    </source>
</evidence>
<proteinExistence type="predicted"/>
<dbReference type="PANTHER" id="PTHR33332">
    <property type="entry name" value="REVERSE TRANSCRIPTASE DOMAIN-CONTAINING PROTEIN"/>
    <property type="match status" value="1"/>
</dbReference>
<evidence type="ECO:0008006" key="3">
    <source>
        <dbReference type="Google" id="ProtNLM"/>
    </source>
</evidence>
<dbReference type="EMBL" id="JAFNEN010000702">
    <property type="protein sequence ID" value="KAG8178338.1"/>
    <property type="molecule type" value="Genomic_DNA"/>
</dbReference>
<evidence type="ECO:0000313" key="2">
    <source>
        <dbReference type="Proteomes" id="UP000827092"/>
    </source>
</evidence>
<organism evidence="1 2">
    <name type="scientific">Oedothorax gibbosus</name>
    <dbReference type="NCBI Taxonomy" id="931172"/>
    <lineage>
        <taxon>Eukaryota</taxon>
        <taxon>Metazoa</taxon>
        <taxon>Ecdysozoa</taxon>
        <taxon>Arthropoda</taxon>
        <taxon>Chelicerata</taxon>
        <taxon>Arachnida</taxon>
        <taxon>Araneae</taxon>
        <taxon>Araneomorphae</taxon>
        <taxon>Entelegynae</taxon>
        <taxon>Araneoidea</taxon>
        <taxon>Linyphiidae</taxon>
        <taxon>Erigoninae</taxon>
        <taxon>Oedothorax</taxon>
    </lineage>
</organism>
<dbReference type="AlphaFoldDB" id="A0AAV6U3D4"/>
<comment type="caution">
    <text evidence="1">The sequence shown here is derived from an EMBL/GenBank/DDBJ whole genome shotgun (WGS) entry which is preliminary data.</text>
</comment>
<dbReference type="Proteomes" id="UP000827092">
    <property type="component" value="Unassembled WGS sequence"/>
</dbReference>
<reference evidence="1 2" key="1">
    <citation type="journal article" date="2022" name="Nat. Ecol. Evol.">
        <title>A masculinizing supergene underlies an exaggerated male reproductive morph in a spider.</title>
        <authorList>
            <person name="Hendrickx F."/>
            <person name="De Corte Z."/>
            <person name="Sonet G."/>
            <person name="Van Belleghem S.M."/>
            <person name="Kostlbacher S."/>
            <person name="Vangestel C."/>
        </authorList>
    </citation>
    <scope>NUCLEOTIDE SEQUENCE [LARGE SCALE GENOMIC DNA]</scope>
    <source>
        <strain evidence="1">W744_W776</strain>
    </source>
</reference>
<gene>
    <name evidence="1" type="ORF">JTE90_029292</name>
</gene>